<evidence type="ECO:0000256" key="1">
    <source>
        <dbReference type="SAM" id="MobiDB-lite"/>
    </source>
</evidence>
<dbReference type="AlphaFoldDB" id="A0A6G1D4X2"/>
<comment type="caution">
    <text evidence="2">The sequence shown here is derived from an EMBL/GenBank/DDBJ whole genome shotgun (WGS) entry which is preliminary data.</text>
</comment>
<accession>A0A6G1D4X2</accession>
<dbReference type="Proteomes" id="UP000479710">
    <property type="component" value="Unassembled WGS sequence"/>
</dbReference>
<reference evidence="2 3" key="1">
    <citation type="submission" date="2019-11" db="EMBL/GenBank/DDBJ databases">
        <title>Whole genome sequence of Oryza granulata.</title>
        <authorList>
            <person name="Li W."/>
        </authorList>
    </citation>
    <scope>NUCLEOTIDE SEQUENCE [LARGE SCALE GENOMIC DNA]</scope>
    <source>
        <strain evidence="3">cv. Menghai</strain>
        <tissue evidence="2">Leaf</tissue>
    </source>
</reference>
<keyword evidence="3" id="KW-1185">Reference proteome</keyword>
<dbReference type="EMBL" id="SPHZ02000007">
    <property type="protein sequence ID" value="KAF0907798.1"/>
    <property type="molecule type" value="Genomic_DNA"/>
</dbReference>
<feature type="region of interest" description="Disordered" evidence="1">
    <location>
        <begin position="59"/>
        <end position="85"/>
    </location>
</feature>
<proteinExistence type="predicted"/>
<protein>
    <submittedName>
        <fullName evidence="2">Uncharacterized protein</fullName>
    </submittedName>
</protein>
<organism evidence="2 3">
    <name type="scientific">Oryza meyeriana var. granulata</name>
    <dbReference type="NCBI Taxonomy" id="110450"/>
    <lineage>
        <taxon>Eukaryota</taxon>
        <taxon>Viridiplantae</taxon>
        <taxon>Streptophyta</taxon>
        <taxon>Embryophyta</taxon>
        <taxon>Tracheophyta</taxon>
        <taxon>Spermatophyta</taxon>
        <taxon>Magnoliopsida</taxon>
        <taxon>Liliopsida</taxon>
        <taxon>Poales</taxon>
        <taxon>Poaceae</taxon>
        <taxon>BOP clade</taxon>
        <taxon>Oryzoideae</taxon>
        <taxon>Oryzeae</taxon>
        <taxon>Oryzinae</taxon>
        <taxon>Oryza</taxon>
        <taxon>Oryza meyeriana</taxon>
    </lineage>
</organism>
<sequence length="85" mass="8923">MATAVPIHLPAHLRLATSSSPLRTRRLPPLLVSNESSPSPVVRGGGAPLLCSHAAGTACETPRTSPPPLHSMRRHAGTAVYRQSN</sequence>
<name>A0A6G1D4X2_9ORYZ</name>
<feature type="region of interest" description="Disordered" evidence="1">
    <location>
        <begin position="23"/>
        <end position="45"/>
    </location>
</feature>
<evidence type="ECO:0000313" key="3">
    <source>
        <dbReference type="Proteomes" id="UP000479710"/>
    </source>
</evidence>
<evidence type="ECO:0000313" key="2">
    <source>
        <dbReference type="EMBL" id="KAF0907798.1"/>
    </source>
</evidence>
<gene>
    <name evidence="2" type="ORF">E2562_020872</name>
</gene>